<name>S7U1J3_DESML</name>
<evidence type="ECO:0000313" key="1">
    <source>
        <dbReference type="EMBL" id="EPR43281.1"/>
    </source>
</evidence>
<dbReference type="STRING" id="897.B2D07_08535"/>
<sequence>MAHEDFSEALADEVLTDMANNFFGDRVQLEEHIKLLHKTADMLRLKEGDVNDKAAFLGYLMVTPQAARSLYEAIGLDAEAFPVKGELIENALPDVVPSALTRKGEYVKWVLWAYEALAVACHNYNHGTLTDRPEKGRIQVDDADYRLLESMCILINEEVDRINSRCLPSQILQAAKRFDQATQAKEHFTGGGTYYGDECSLNRDLAFKHIEFSSLNVKKMPELPDVDAVRNSLIKAAKANYVQNKARINDMMNFIRERCRSAAEK</sequence>
<proteinExistence type="predicted"/>
<evidence type="ECO:0000313" key="2">
    <source>
        <dbReference type="Proteomes" id="UP000014977"/>
    </source>
</evidence>
<accession>S7U1J3</accession>
<dbReference type="Proteomes" id="UP000014977">
    <property type="component" value="Unassembled WGS sequence"/>
</dbReference>
<dbReference type="OrthoDB" id="5470186at2"/>
<keyword evidence="2" id="KW-1185">Reference proteome</keyword>
<dbReference type="RefSeq" id="WP_020875654.1">
    <property type="nucleotide sequence ID" value="NZ_ATHJ01000057.1"/>
</dbReference>
<dbReference type="AlphaFoldDB" id="S7U1J3"/>
<organism evidence="1 2">
    <name type="scientific">Desulfococcus multivorans DSM 2059</name>
    <dbReference type="NCBI Taxonomy" id="1121405"/>
    <lineage>
        <taxon>Bacteria</taxon>
        <taxon>Pseudomonadati</taxon>
        <taxon>Thermodesulfobacteriota</taxon>
        <taxon>Desulfobacteria</taxon>
        <taxon>Desulfobacterales</taxon>
        <taxon>Desulfococcaceae</taxon>
        <taxon>Desulfococcus</taxon>
    </lineage>
</organism>
<comment type="caution">
    <text evidence="1">The sequence shown here is derived from an EMBL/GenBank/DDBJ whole genome shotgun (WGS) entry which is preliminary data.</text>
</comment>
<protein>
    <submittedName>
        <fullName evidence="1">Uncharacterized protein</fullName>
    </submittedName>
</protein>
<dbReference type="eggNOG" id="ENOG503468M">
    <property type="taxonomic scope" value="Bacteria"/>
</dbReference>
<dbReference type="EMBL" id="ATHJ01000057">
    <property type="protein sequence ID" value="EPR43281.1"/>
    <property type="molecule type" value="Genomic_DNA"/>
</dbReference>
<reference evidence="1 2" key="1">
    <citation type="journal article" date="2013" name="Genome Announc.">
        <title>Draft genome sequences for three mercury-methylating, sulfate-reducing bacteria.</title>
        <authorList>
            <person name="Brown S.D."/>
            <person name="Hurt R.A.Jr."/>
            <person name="Gilmour C.C."/>
            <person name="Elias D.A."/>
        </authorList>
    </citation>
    <scope>NUCLEOTIDE SEQUENCE [LARGE SCALE GENOMIC DNA]</scope>
    <source>
        <strain evidence="1 2">DSM 2059</strain>
    </source>
</reference>
<gene>
    <name evidence="1" type="ORF">dsmv_1307</name>
</gene>